<dbReference type="EMBL" id="BMXA01000001">
    <property type="protein sequence ID" value="GGZ98792.1"/>
    <property type="molecule type" value="Genomic_DNA"/>
</dbReference>
<dbReference type="RefSeq" id="WP_189398347.1">
    <property type="nucleotide sequence ID" value="NZ_BMXA01000001.1"/>
</dbReference>
<sequence length="186" mass="21430">MKKSLGKTGLVMVLLIALAGCASLSERECLKGDWFEIGSLDGQRGYRVDRLETHQRACAKHGVSSDDAAYFAGHAEGLTDYCQPENGYLEGLAERDYAYVCPTHLEKDFLREYAKGLSDQIRELDYAYDLVQRDLDYARHDALYLKSEKQRARARYQAEQLESELRTISERRFQLNAWLRHTLDRL</sequence>
<dbReference type="Proteomes" id="UP000614811">
    <property type="component" value="Unassembled WGS sequence"/>
</dbReference>
<feature type="coiled-coil region" evidence="1">
    <location>
        <begin position="144"/>
        <end position="171"/>
    </location>
</feature>
<dbReference type="InterPro" id="IPR021242">
    <property type="entry name" value="DUF2799"/>
</dbReference>
<name>A0A918RGZ6_9GAMM</name>
<evidence type="ECO:0000313" key="4">
    <source>
        <dbReference type="Proteomes" id="UP000614811"/>
    </source>
</evidence>
<evidence type="ECO:0000256" key="1">
    <source>
        <dbReference type="SAM" id="Coils"/>
    </source>
</evidence>
<keyword evidence="1" id="KW-0175">Coiled coil</keyword>
<evidence type="ECO:0000256" key="2">
    <source>
        <dbReference type="SAM" id="SignalP"/>
    </source>
</evidence>
<proteinExistence type="predicted"/>
<keyword evidence="2" id="KW-0732">Signal</keyword>
<gene>
    <name evidence="3" type="ORF">GCM10008090_04170</name>
</gene>
<dbReference type="Pfam" id="PF10973">
    <property type="entry name" value="DUF2799"/>
    <property type="match status" value="1"/>
</dbReference>
<accession>A0A918RGZ6</accession>
<reference evidence="3" key="2">
    <citation type="submission" date="2020-09" db="EMBL/GenBank/DDBJ databases">
        <authorList>
            <person name="Sun Q."/>
            <person name="Kim S."/>
        </authorList>
    </citation>
    <scope>NUCLEOTIDE SEQUENCE</scope>
    <source>
        <strain evidence="3">KCTC 12711</strain>
    </source>
</reference>
<reference evidence="3" key="1">
    <citation type="journal article" date="2014" name="Int. J. Syst. Evol. Microbiol.">
        <title>Complete genome sequence of Corynebacterium casei LMG S-19264T (=DSM 44701T), isolated from a smear-ripened cheese.</title>
        <authorList>
            <consortium name="US DOE Joint Genome Institute (JGI-PGF)"/>
            <person name="Walter F."/>
            <person name="Albersmeier A."/>
            <person name="Kalinowski J."/>
            <person name="Ruckert C."/>
        </authorList>
    </citation>
    <scope>NUCLEOTIDE SEQUENCE</scope>
    <source>
        <strain evidence="3">KCTC 12711</strain>
    </source>
</reference>
<keyword evidence="4" id="KW-1185">Reference proteome</keyword>
<feature type="signal peptide" evidence="2">
    <location>
        <begin position="1"/>
        <end position="22"/>
    </location>
</feature>
<dbReference type="AlphaFoldDB" id="A0A918RGZ6"/>
<organism evidence="3 4">
    <name type="scientific">Arenicella chitinivorans</name>
    <dbReference type="NCBI Taxonomy" id="1329800"/>
    <lineage>
        <taxon>Bacteria</taxon>
        <taxon>Pseudomonadati</taxon>
        <taxon>Pseudomonadota</taxon>
        <taxon>Gammaproteobacteria</taxon>
        <taxon>Arenicellales</taxon>
        <taxon>Arenicellaceae</taxon>
        <taxon>Arenicella</taxon>
    </lineage>
</organism>
<evidence type="ECO:0000313" key="3">
    <source>
        <dbReference type="EMBL" id="GGZ98792.1"/>
    </source>
</evidence>
<feature type="chain" id="PRO_5036931166" evidence="2">
    <location>
        <begin position="23"/>
        <end position="186"/>
    </location>
</feature>
<comment type="caution">
    <text evidence="3">The sequence shown here is derived from an EMBL/GenBank/DDBJ whole genome shotgun (WGS) entry which is preliminary data.</text>
</comment>
<protein>
    <submittedName>
        <fullName evidence="3">DNA repair ATPase</fullName>
    </submittedName>
</protein>
<dbReference type="PROSITE" id="PS51257">
    <property type="entry name" value="PROKAR_LIPOPROTEIN"/>
    <property type="match status" value="1"/>
</dbReference>